<keyword evidence="8" id="KW-0443">Lipid metabolism</keyword>
<feature type="transmembrane region" description="Helical" evidence="13">
    <location>
        <begin position="105"/>
        <end position="125"/>
    </location>
</feature>
<comment type="subcellular location">
    <subcellularLocation>
        <location evidence="1">Membrane</location>
        <topology evidence="1">Multi-pass membrane protein</topology>
    </subcellularLocation>
</comment>
<comment type="caution">
    <text evidence="14">The sequence shown here is derived from an EMBL/GenBank/DDBJ whole genome shotgun (WGS) entry which is preliminary data.</text>
</comment>
<dbReference type="Proteomes" id="UP001445335">
    <property type="component" value="Unassembled WGS sequence"/>
</dbReference>
<feature type="transmembrane region" description="Helical" evidence="13">
    <location>
        <begin position="297"/>
        <end position="319"/>
    </location>
</feature>
<evidence type="ECO:0000256" key="4">
    <source>
        <dbReference type="ARBA" id="ARBA00022516"/>
    </source>
</evidence>
<dbReference type="EMBL" id="JALJOU010000028">
    <property type="protein sequence ID" value="KAK9835337.1"/>
    <property type="molecule type" value="Genomic_DNA"/>
</dbReference>
<evidence type="ECO:0000256" key="2">
    <source>
        <dbReference type="ARBA" id="ARBA00006675"/>
    </source>
</evidence>
<name>A0AAW1RPV5_9CHLO</name>
<keyword evidence="4" id="KW-0444">Lipid biosynthesis</keyword>
<keyword evidence="12" id="KW-0012">Acyltransferase</keyword>
<reference evidence="14 15" key="1">
    <citation type="journal article" date="2024" name="Nat. Commun.">
        <title>Phylogenomics reveals the evolutionary origins of lichenization in chlorophyte algae.</title>
        <authorList>
            <person name="Puginier C."/>
            <person name="Libourel C."/>
            <person name="Otte J."/>
            <person name="Skaloud P."/>
            <person name="Haon M."/>
            <person name="Grisel S."/>
            <person name="Petersen M."/>
            <person name="Berrin J.G."/>
            <person name="Delaux P.M."/>
            <person name="Dal Grande F."/>
            <person name="Keller J."/>
        </authorList>
    </citation>
    <scope>NUCLEOTIDE SEQUENCE [LARGE SCALE GENOMIC DNA]</scope>
    <source>
        <strain evidence="14 15">SAG 245.80</strain>
    </source>
</reference>
<feature type="transmembrane region" description="Helical" evidence="13">
    <location>
        <begin position="79"/>
        <end position="98"/>
    </location>
</feature>
<dbReference type="PANTHER" id="PTHR31201">
    <property type="entry name" value="OS01G0585100 PROTEIN"/>
    <property type="match status" value="1"/>
</dbReference>
<evidence type="ECO:0000256" key="13">
    <source>
        <dbReference type="SAM" id="Phobius"/>
    </source>
</evidence>
<feature type="transmembrane region" description="Helical" evidence="13">
    <location>
        <begin position="270"/>
        <end position="291"/>
    </location>
</feature>
<protein>
    <recommendedName>
        <fullName evidence="3">Glycerophosphocholine acyltransferase 1</fullName>
    </recommendedName>
</protein>
<evidence type="ECO:0000256" key="9">
    <source>
        <dbReference type="ARBA" id="ARBA00023136"/>
    </source>
</evidence>
<keyword evidence="9 13" id="KW-0472">Membrane</keyword>
<evidence type="ECO:0000256" key="5">
    <source>
        <dbReference type="ARBA" id="ARBA00022679"/>
    </source>
</evidence>
<comment type="similarity">
    <text evidence="2">Belongs to the GPC1 family.</text>
</comment>
<dbReference type="AlphaFoldDB" id="A0AAW1RPV5"/>
<evidence type="ECO:0000256" key="8">
    <source>
        <dbReference type="ARBA" id="ARBA00023098"/>
    </source>
</evidence>
<evidence type="ECO:0000313" key="15">
    <source>
        <dbReference type="Proteomes" id="UP001445335"/>
    </source>
</evidence>
<gene>
    <name evidence="14" type="ORF">WJX81_003241</name>
</gene>
<evidence type="ECO:0000256" key="1">
    <source>
        <dbReference type="ARBA" id="ARBA00004141"/>
    </source>
</evidence>
<evidence type="ECO:0000256" key="11">
    <source>
        <dbReference type="ARBA" id="ARBA00023264"/>
    </source>
</evidence>
<evidence type="ECO:0000256" key="7">
    <source>
        <dbReference type="ARBA" id="ARBA00022989"/>
    </source>
</evidence>
<evidence type="ECO:0000256" key="10">
    <source>
        <dbReference type="ARBA" id="ARBA00023209"/>
    </source>
</evidence>
<keyword evidence="15" id="KW-1185">Reference proteome</keyword>
<keyword evidence="5" id="KW-0808">Transferase</keyword>
<keyword evidence="10" id="KW-0594">Phospholipid biosynthesis</keyword>
<organism evidence="14 15">
    <name type="scientific">Elliptochloris bilobata</name>
    <dbReference type="NCBI Taxonomy" id="381761"/>
    <lineage>
        <taxon>Eukaryota</taxon>
        <taxon>Viridiplantae</taxon>
        <taxon>Chlorophyta</taxon>
        <taxon>core chlorophytes</taxon>
        <taxon>Trebouxiophyceae</taxon>
        <taxon>Trebouxiophyceae incertae sedis</taxon>
        <taxon>Elliptochloris clade</taxon>
        <taxon>Elliptochloris</taxon>
    </lineage>
</organism>
<keyword evidence="11" id="KW-1208">Phospholipid metabolism</keyword>
<dbReference type="GO" id="GO:0016020">
    <property type="term" value="C:membrane"/>
    <property type="evidence" value="ECO:0007669"/>
    <property type="project" value="UniProtKB-SubCell"/>
</dbReference>
<feature type="transmembrane region" description="Helical" evidence="13">
    <location>
        <begin position="208"/>
        <end position="229"/>
    </location>
</feature>
<feature type="transmembrane region" description="Helical" evidence="13">
    <location>
        <begin position="56"/>
        <end position="73"/>
    </location>
</feature>
<evidence type="ECO:0000256" key="3">
    <source>
        <dbReference type="ARBA" id="ARBA00019082"/>
    </source>
</evidence>
<proteinExistence type="inferred from homology"/>
<sequence length="334" mass="39184">MTGWPGHERDDDVDDWEKVDFGEFEIMLFKQHVRELVKRQVNQQKTPQRTLLRDKIAFVLGSIGAMLSAYWLGASPETFYRLYTGAAVVLFLLRWLIYQTKGAHYYLLDLCYACNLLMLVHLWVFPHSAFLHKVNFAYAAGPLAWSVVAFRNSLVFHSLDKVTSLFLHWFPACVAWTERWHPQVTGRESGRRSAEAMREWEHASWKDLVLLPLLPYLVWALIYYAKVFVISREKIQKRGYETLFKYMTVNNARTTIGRSVLSVPKRWQPLVYMAWHMGLTTMTLVLTKLWWSCKSAHTLFLMFVLTVSAWNGACFYFNFFAHRYVSSLQNIKPE</sequence>
<dbReference type="GO" id="GO:0016746">
    <property type="term" value="F:acyltransferase activity"/>
    <property type="evidence" value="ECO:0007669"/>
    <property type="project" value="UniProtKB-KW"/>
</dbReference>
<evidence type="ECO:0000256" key="12">
    <source>
        <dbReference type="ARBA" id="ARBA00023315"/>
    </source>
</evidence>
<dbReference type="PANTHER" id="PTHR31201:SF1">
    <property type="entry name" value="GLYCEROPHOSPHOCHOLINE ACYLTRANSFERASE 1"/>
    <property type="match status" value="1"/>
</dbReference>
<evidence type="ECO:0000256" key="6">
    <source>
        <dbReference type="ARBA" id="ARBA00022692"/>
    </source>
</evidence>
<dbReference type="Pfam" id="PF10998">
    <property type="entry name" value="DUF2838"/>
    <property type="match status" value="1"/>
</dbReference>
<keyword evidence="6 13" id="KW-0812">Transmembrane</keyword>
<keyword evidence="7 13" id="KW-1133">Transmembrane helix</keyword>
<accession>A0AAW1RPV5</accession>
<dbReference type="GO" id="GO:0006656">
    <property type="term" value="P:phosphatidylcholine biosynthetic process"/>
    <property type="evidence" value="ECO:0007669"/>
    <property type="project" value="TreeGrafter"/>
</dbReference>
<dbReference type="InterPro" id="IPR021261">
    <property type="entry name" value="GPCAT"/>
</dbReference>
<evidence type="ECO:0000313" key="14">
    <source>
        <dbReference type="EMBL" id="KAK9835337.1"/>
    </source>
</evidence>